<dbReference type="Proteomes" id="UP001205843">
    <property type="component" value="Unassembled WGS sequence"/>
</dbReference>
<protein>
    <submittedName>
        <fullName evidence="2">Uncharacterized protein</fullName>
    </submittedName>
</protein>
<name>A0AAE3G0Z6_9GAMM</name>
<dbReference type="AlphaFoldDB" id="A0AAE3G0Z6"/>
<evidence type="ECO:0000313" key="3">
    <source>
        <dbReference type="Proteomes" id="UP001205843"/>
    </source>
</evidence>
<feature type="compositionally biased region" description="Basic and acidic residues" evidence="1">
    <location>
        <begin position="53"/>
        <end position="66"/>
    </location>
</feature>
<organism evidence="2 3">
    <name type="scientific">Natronocella acetinitrilica</name>
    <dbReference type="NCBI Taxonomy" id="414046"/>
    <lineage>
        <taxon>Bacteria</taxon>
        <taxon>Pseudomonadati</taxon>
        <taxon>Pseudomonadota</taxon>
        <taxon>Gammaproteobacteria</taxon>
        <taxon>Chromatiales</taxon>
        <taxon>Ectothiorhodospiraceae</taxon>
        <taxon>Natronocella</taxon>
    </lineage>
</organism>
<feature type="region of interest" description="Disordered" evidence="1">
    <location>
        <begin position="40"/>
        <end position="66"/>
    </location>
</feature>
<sequence length="66" mass="7408">MIDVRLNLLTSATFRPATDMDAVHPVVPYAQHGFDVRRRSAGLTRSIRPVPRGKPEGDDHLVDEWA</sequence>
<dbReference type="EMBL" id="JALJXV010000001">
    <property type="protein sequence ID" value="MCP1673133.1"/>
    <property type="molecule type" value="Genomic_DNA"/>
</dbReference>
<keyword evidence="3" id="KW-1185">Reference proteome</keyword>
<reference evidence="2" key="1">
    <citation type="submission" date="2022-03" db="EMBL/GenBank/DDBJ databases">
        <title>Genomic Encyclopedia of Type Strains, Phase III (KMG-III): the genomes of soil and plant-associated and newly described type strains.</title>
        <authorList>
            <person name="Whitman W."/>
        </authorList>
    </citation>
    <scope>NUCLEOTIDE SEQUENCE</scope>
    <source>
        <strain evidence="2">ANL 6-2</strain>
    </source>
</reference>
<accession>A0AAE3G0Z6</accession>
<proteinExistence type="predicted"/>
<gene>
    <name evidence="2" type="ORF">J2T57_000225</name>
</gene>
<comment type="caution">
    <text evidence="2">The sequence shown here is derived from an EMBL/GenBank/DDBJ whole genome shotgun (WGS) entry which is preliminary data.</text>
</comment>
<evidence type="ECO:0000313" key="2">
    <source>
        <dbReference type="EMBL" id="MCP1673133.1"/>
    </source>
</evidence>
<dbReference type="RefSeq" id="WP_253472963.1">
    <property type="nucleotide sequence ID" value="NZ_JALJXV010000001.1"/>
</dbReference>
<evidence type="ECO:0000256" key="1">
    <source>
        <dbReference type="SAM" id="MobiDB-lite"/>
    </source>
</evidence>